<accession>A0A4Y2WN75</accession>
<organism evidence="2 4">
    <name type="scientific">Araneus ventricosus</name>
    <name type="common">Orbweaver spider</name>
    <name type="synonym">Epeira ventricosa</name>
    <dbReference type="NCBI Taxonomy" id="182803"/>
    <lineage>
        <taxon>Eukaryota</taxon>
        <taxon>Metazoa</taxon>
        <taxon>Ecdysozoa</taxon>
        <taxon>Arthropoda</taxon>
        <taxon>Chelicerata</taxon>
        <taxon>Arachnida</taxon>
        <taxon>Araneae</taxon>
        <taxon>Araneomorphae</taxon>
        <taxon>Entelegynae</taxon>
        <taxon>Araneoidea</taxon>
        <taxon>Araneidae</taxon>
        <taxon>Araneus</taxon>
    </lineage>
</organism>
<proteinExistence type="predicted"/>
<feature type="non-terminal residue" evidence="2">
    <location>
        <position position="57"/>
    </location>
</feature>
<protein>
    <submittedName>
        <fullName evidence="2">Uncharacterized protein</fullName>
    </submittedName>
</protein>
<feature type="transmembrane region" description="Helical" evidence="1">
    <location>
        <begin position="22"/>
        <end position="45"/>
    </location>
</feature>
<evidence type="ECO:0000256" key="1">
    <source>
        <dbReference type="SAM" id="Phobius"/>
    </source>
</evidence>
<evidence type="ECO:0000313" key="4">
    <source>
        <dbReference type="Proteomes" id="UP000499080"/>
    </source>
</evidence>
<evidence type="ECO:0000313" key="2">
    <source>
        <dbReference type="EMBL" id="GBO38064.1"/>
    </source>
</evidence>
<keyword evidence="1" id="KW-0472">Membrane</keyword>
<name>A0A4Y2WN75_ARAVE</name>
<dbReference type="Proteomes" id="UP000499080">
    <property type="component" value="Unassembled WGS sequence"/>
</dbReference>
<gene>
    <name evidence="2" type="ORF">AVEN_125932_1</name>
    <name evidence="3" type="ORF">AVEN_174368_1</name>
</gene>
<evidence type="ECO:0000313" key="3">
    <source>
        <dbReference type="EMBL" id="GBO38065.1"/>
    </source>
</evidence>
<comment type="caution">
    <text evidence="2">The sequence shown here is derived from an EMBL/GenBank/DDBJ whole genome shotgun (WGS) entry which is preliminary data.</text>
</comment>
<reference evidence="2 4" key="1">
    <citation type="journal article" date="2019" name="Sci. Rep.">
        <title>Orb-weaving spider Araneus ventricosus genome elucidates the spidroin gene catalogue.</title>
        <authorList>
            <person name="Kono N."/>
            <person name="Nakamura H."/>
            <person name="Ohtoshi R."/>
            <person name="Moran D.A.P."/>
            <person name="Shinohara A."/>
            <person name="Yoshida Y."/>
            <person name="Fujiwara M."/>
            <person name="Mori M."/>
            <person name="Tomita M."/>
            <person name="Arakawa K."/>
        </authorList>
    </citation>
    <scope>NUCLEOTIDE SEQUENCE [LARGE SCALE GENOMIC DNA]</scope>
</reference>
<dbReference type="AlphaFoldDB" id="A0A4Y2WN75"/>
<keyword evidence="1" id="KW-1133">Transmembrane helix</keyword>
<dbReference type="EMBL" id="BGPR01062671">
    <property type="protein sequence ID" value="GBO38064.1"/>
    <property type="molecule type" value="Genomic_DNA"/>
</dbReference>
<sequence length="57" mass="5760">MNAVSIPGSEELDVLSPSCIEIVQVVILCAALAAAHGSLLAAPLVNTGVSAESRQQD</sequence>
<dbReference type="EMBL" id="BGPR01062672">
    <property type="protein sequence ID" value="GBO38065.1"/>
    <property type="molecule type" value="Genomic_DNA"/>
</dbReference>
<keyword evidence="1" id="KW-0812">Transmembrane</keyword>
<keyword evidence="4" id="KW-1185">Reference proteome</keyword>